<dbReference type="GO" id="GO:0005524">
    <property type="term" value="F:ATP binding"/>
    <property type="evidence" value="ECO:0007669"/>
    <property type="project" value="UniProtKB-UniRule"/>
</dbReference>
<dbReference type="InterPro" id="IPR024171">
    <property type="entry name" value="SRK-like_kinase"/>
</dbReference>
<dbReference type="PIRSF" id="PIRSF000641">
    <property type="entry name" value="SRK"/>
    <property type="match status" value="1"/>
</dbReference>
<evidence type="ECO:0000256" key="20">
    <source>
        <dbReference type="SAM" id="Phobius"/>
    </source>
</evidence>
<keyword evidence="4 18" id="KW-0808">Transferase</keyword>
<dbReference type="PANTHER" id="PTHR47976">
    <property type="entry name" value="G-TYPE LECTIN S-RECEPTOR-LIKE SERINE/THREONINE-PROTEIN KINASE SD2-5"/>
    <property type="match status" value="1"/>
</dbReference>
<keyword evidence="5 20" id="KW-0812">Transmembrane</keyword>
<dbReference type="Pfam" id="PF01453">
    <property type="entry name" value="B_lectin"/>
    <property type="match status" value="1"/>
</dbReference>
<organism evidence="23 24">
    <name type="scientific">Olea europaea subsp. europaea</name>
    <dbReference type="NCBI Taxonomy" id="158383"/>
    <lineage>
        <taxon>Eukaryota</taxon>
        <taxon>Viridiplantae</taxon>
        <taxon>Streptophyta</taxon>
        <taxon>Embryophyta</taxon>
        <taxon>Tracheophyta</taxon>
        <taxon>Spermatophyta</taxon>
        <taxon>Magnoliopsida</taxon>
        <taxon>eudicotyledons</taxon>
        <taxon>Gunneridae</taxon>
        <taxon>Pentapetalae</taxon>
        <taxon>asterids</taxon>
        <taxon>lamiids</taxon>
        <taxon>Lamiales</taxon>
        <taxon>Oleaceae</taxon>
        <taxon>Oleeae</taxon>
        <taxon>Olea</taxon>
    </lineage>
</organism>
<dbReference type="Gene3D" id="1.10.510.10">
    <property type="entry name" value="Transferase(Phosphotransferase) domain 1"/>
    <property type="match status" value="1"/>
</dbReference>
<evidence type="ECO:0000256" key="11">
    <source>
        <dbReference type="ARBA" id="ARBA00022989"/>
    </source>
</evidence>
<dbReference type="InterPro" id="IPR011009">
    <property type="entry name" value="Kinase-like_dom_sf"/>
</dbReference>
<feature type="binding site" evidence="19">
    <location>
        <position position="514"/>
    </location>
    <ligand>
        <name>ATP</name>
        <dbReference type="ChEBI" id="CHEBI:30616"/>
    </ligand>
</feature>
<evidence type="ECO:0000256" key="15">
    <source>
        <dbReference type="ARBA" id="ARBA00023180"/>
    </source>
</evidence>
<feature type="transmembrane region" description="Helical" evidence="20">
    <location>
        <begin position="422"/>
        <end position="452"/>
    </location>
</feature>
<evidence type="ECO:0000256" key="5">
    <source>
        <dbReference type="ARBA" id="ARBA00022692"/>
    </source>
</evidence>
<comment type="caution">
    <text evidence="23">The sequence shown here is derived from an EMBL/GenBank/DDBJ whole genome shotgun (WGS) entry which is preliminary data.</text>
</comment>
<dbReference type="InterPro" id="IPR017441">
    <property type="entry name" value="Protein_kinase_ATP_BS"/>
</dbReference>
<dbReference type="PROSITE" id="PS00107">
    <property type="entry name" value="PROTEIN_KINASE_ATP"/>
    <property type="match status" value="1"/>
</dbReference>
<keyword evidence="15" id="KW-0325">Glycoprotein</keyword>
<comment type="similarity">
    <text evidence="18">Belongs to the protein kinase superfamily. Ser/Thr protein kinase family.</text>
</comment>
<dbReference type="EMBL" id="CACTIH010005445">
    <property type="protein sequence ID" value="CAA2993083.1"/>
    <property type="molecule type" value="Genomic_DNA"/>
</dbReference>
<dbReference type="PROSITE" id="PS00108">
    <property type="entry name" value="PROTEIN_KINASE_ST"/>
    <property type="match status" value="1"/>
</dbReference>
<keyword evidence="24" id="KW-1185">Reference proteome</keyword>
<comment type="catalytic activity">
    <reaction evidence="17 18">
        <text>L-seryl-[protein] + ATP = O-phospho-L-seryl-[protein] + ADP + H(+)</text>
        <dbReference type="Rhea" id="RHEA:17989"/>
        <dbReference type="Rhea" id="RHEA-COMP:9863"/>
        <dbReference type="Rhea" id="RHEA-COMP:11604"/>
        <dbReference type="ChEBI" id="CHEBI:15378"/>
        <dbReference type="ChEBI" id="CHEBI:29999"/>
        <dbReference type="ChEBI" id="CHEBI:30616"/>
        <dbReference type="ChEBI" id="CHEBI:83421"/>
        <dbReference type="ChEBI" id="CHEBI:456216"/>
        <dbReference type="EC" id="2.7.11.1"/>
    </reaction>
</comment>
<keyword evidence="9 18" id="KW-0418">Kinase</keyword>
<evidence type="ECO:0000256" key="7">
    <source>
        <dbReference type="ARBA" id="ARBA00022734"/>
    </source>
</evidence>
<evidence type="ECO:0000256" key="6">
    <source>
        <dbReference type="ARBA" id="ARBA00022729"/>
    </source>
</evidence>
<evidence type="ECO:0000256" key="2">
    <source>
        <dbReference type="ARBA" id="ARBA00022527"/>
    </source>
</evidence>
<keyword evidence="6" id="KW-0732">Signal</keyword>
<evidence type="ECO:0000256" key="16">
    <source>
        <dbReference type="ARBA" id="ARBA00047899"/>
    </source>
</evidence>
<feature type="domain" description="Bulb-type lectin" evidence="22">
    <location>
        <begin position="1"/>
        <end position="111"/>
    </location>
</feature>
<keyword evidence="12 20" id="KW-0472">Membrane</keyword>
<dbReference type="EC" id="2.7.11.1" evidence="18"/>
<keyword evidence="11 20" id="KW-1133">Transmembrane helix</keyword>
<keyword evidence="8 18" id="KW-0547">Nucleotide-binding</keyword>
<dbReference type="AlphaFoldDB" id="A0A8S0SJR9"/>
<evidence type="ECO:0000256" key="3">
    <source>
        <dbReference type="ARBA" id="ARBA00022536"/>
    </source>
</evidence>
<comment type="catalytic activity">
    <reaction evidence="16 18">
        <text>L-threonyl-[protein] + ATP = O-phospho-L-threonyl-[protein] + ADP + H(+)</text>
        <dbReference type="Rhea" id="RHEA:46608"/>
        <dbReference type="Rhea" id="RHEA-COMP:11060"/>
        <dbReference type="Rhea" id="RHEA-COMP:11605"/>
        <dbReference type="ChEBI" id="CHEBI:15378"/>
        <dbReference type="ChEBI" id="CHEBI:30013"/>
        <dbReference type="ChEBI" id="CHEBI:30616"/>
        <dbReference type="ChEBI" id="CHEBI:61977"/>
        <dbReference type="ChEBI" id="CHEBI:456216"/>
        <dbReference type="EC" id="2.7.11.1"/>
    </reaction>
</comment>
<evidence type="ECO:0000256" key="10">
    <source>
        <dbReference type="ARBA" id="ARBA00022840"/>
    </source>
</evidence>
<evidence type="ECO:0000313" key="23">
    <source>
        <dbReference type="EMBL" id="CAA2993083.1"/>
    </source>
</evidence>
<reference evidence="23 24" key="1">
    <citation type="submission" date="2019-12" db="EMBL/GenBank/DDBJ databases">
        <authorList>
            <person name="Alioto T."/>
            <person name="Alioto T."/>
            <person name="Gomez Garrido J."/>
        </authorList>
    </citation>
    <scope>NUCLEOTIDE SEQUENCE [LARGE SCALE GENOMIC DNA]</scope>
</reference>
<evidence type="ECO:0000256" key="1">
    <source>
        <dbReference type="ARBA" id="ARBA00004479"/>
    </source>
</evidence>
<evidence type="ECO:0000313" key="24">
    <source>
        <dbReference type="Proteomes" id="UP000594638"/>
    </source>
</evidence>
<dbReference type="Gene3D" id="3.30.200.20">
    <property type="entry name" value="Phosphorylase Kinase, domain 1"/>
    <property type="match status" value="1"/>
</dbReference>
<dbReference type="SUPFAM" id="SSF56112">
    <property type="entry name" value="Protein kinase-like (PK-like)"/>
    <property type="match status" value="1"/>
</dbReference>
<feature type="domain" description="Protein kinase" evidence="21">
    <location>
        <begin position="483"/>
        <end position="758"/>
    </location>
</feature>
<dbReference type="PANTHER" id="PTHR47976:SF119">
    <property type="entry name" value="G-TYPE LECTIN S-RECEPTOR-LIKE SERINE_THREONINE-PROTEIN KINASE RLK1"/>
    <property type="match status" value="1"/>
</dbReference>
<keyword evidence="13" id="KW-1015">Disulfide bond</keyword>
<dbReference type="InterPro" id="IPR000719">
    <property type="entry name" value="Prot_kinase_dom"/>
</dbReference>
<gene>
    <name evidence="23" type="ORF">OLEA9_A044583</name>
</gene>
<dbReference type="InterPro" id="IPR008271">
    <property type="entry name" value="Ser/Thr_kinase_AS"/>
</dbReference>
<dbReference type="Proteomes" id="UP000594638">
    <property type="component" value="Unassembled WGS sequence"/>
</dbReference>
<sequence length="773" mass="87191">MGNGLTASTTKFRRKSLNIVSQDNDQFLLSIWYNKIPAKTIVWYPKDTSPVSRGSTVEIDAQNGLVLRDPQGSRLWRTENIVDSVSGGFMNDTGNFVISRRDSSGIWESFKNPSDTMLPTQIIEINGMLVSRKSETNFSRGRFYLDMLNNGNLVLNTRSVSRNLGFDDDYYNSQTSDLANVSNSGYQVIFSERGSIQVLRRNGEREALTTERSIPTTSDYYHRATLDFDGVFRQYYHPKSFSGNPGWTAAEYWPENICVSITGNYGSGACGYNSICRLQNGTPICGCPQGYSLADPNDANGHCYPKFMPSCGEEDQKGSAEDLYEMLEVSDTDWPTSDFEEISPCSEDCCKNECLNDCFCAASIYRDDKCWKKKLPLSNGRLDTSVNVNSFLKLRKVDVPLQRPNLPSPEYPDKPKKDRETLIIVGSVLLGSSVFINFMLVGATCFGFILIYNNKITNFRRVHNAAGLNLQCFTYKELAQATNGFKEELGRGSFGIVYKGVMPMGSITTIAVKKLDRVAQDTEKEFRTEVNVIGQTHHKNLVRLLGFCDEGPHRLLVYEYMNNGTVASFLFGDLKPNWNQRTQIAMGIAKGLAYLHEECSTQIIHCDIKPQNILLDEYYNARISDFGLAKLLMVNQSRTLTNIRGTKGYVAPEWFRNTKVTAKVDVYSFGILLLEIITCRRSLVDLEFGEGENPILEDWVWDCFQEGRLDNLVVDDTEALNDKKILERFVMVGIWCIQEDSSLRPTMRKACQMLEGILEVKFPPCPSPFTSTD</sequence>
<dbReference type="Gene3D" id="2.90.10.10">
    <property type="entry name" value="Bulb-type lectin domain"/>
    <property type="match status" value="2"/>
</dbReference>
<accession>A0A8S0SJR9</accession>
<proteinExistence type="inferred from homology"/>
<evidence type="ECO:0000256" key="14">
    <source>
        <dbReference type="ARBA" id="ARBA00023170"/>
    </source>
</evidence>
<keyword evidence="10 18" id="KW-0067">ATP-binding</keyword>
<evidence type="ECO:0000259" key="22">
    <source>
        <dbReference type="PROSITE" id="PS50927"/>
    </source>
</evidence>
<evidence type="ECO:0000256" key="8">
    <source>
        <dbReference type="ARBA" id="ARBA00022741"/>
    </source>
</evidence>
<evidence type="ECO:0000256" key="17">
    <source>
        <dbReference type="ARBA" id="ARBA00048679"/>
    </source>
</evidence>
<keyword evidence="2 18" id="KW-0723">Serine/threonine-protein kinase</keyword>
<protein>
    <recommendedName>
        <fullName evidence="18">Receptor-like serine/threonine-protein kinase</fullName>
        <ecNumber evidence="18">2.7.11.1</ecNumber>
    </recommendedName>
</protein>
<name>A0A8S0SJR9_OLEEU</name>
<dbReference type="FunFam" id="1.10.510.10:FF:000237">
    <property type="entry name" value="G-type lectin S-receptor-like serine/threonine-protein kinase"/>
    <property type="match status" value="1"/>
</dbReference>
<dbReference type="FunFam" id="3.30.200.20:FF:000059">
    <property type="entry name" value="S-receptor-like serine/threonine-protein kinase"/>
    <property type="match status" value="1"/>
</dbReference>
<evidence type="ECO:0000256" key="9">
    <source>
        <dbReference type="ARBA" id="ARBA00022777"/>
    </source>
</evidence>
<dbReference type="Gramene" id="OE9A044583T1">
    <property type="protein sequence ID" value="OE9A044583C1"/>
    <property type="gene ID" value="OE9A044583"/>
</dbReference>
<keyword evidence="7" id="KW-0430">Lectin</keyword>
<dbReference type="SMART" id="SM00108">
    <property type="entry name" value="B_lectin"/>
    <property type="match status" value="1"/>
</dbReference>
<evidence type="ECO:0000256" key="13">
    <source>
        <dbReference type="ARBA" id="ARBA00023157"/>
    </source>
</evidence>
<evidence type="ECO:0000259" key="21">
    <source>
        <dbReference type="PROSITE" id="PS50011"/>
    </source>
</evidence>
<dbReference type="InterPro" id="IPR036426">
    <property type="entry name" value="Bulb-type_lectin_dom_sf"/>
</dbReference>
<dbReference type="GO" id="GO:0004674">
    <property type="term" value="F:protein serine/threonine kinase activity"/>
    <property type="evidence" value="ECO:0007669"/>
    <property type="project" value="UniProtKB-KW"/>
</dbReference>
<dbReference type="InterPro" id="IPR051343">
    <property type="entry name" value="G-type_lectin_kinases/EP1-like"/>
</dbReference>
<dbReference type="GO" id="GO:0030246">
    <property type="term" value="F:carbohydrate binding"/>
    <property type="evidence" value="ECO:0007669"/>
    <property type="project" value="UniProtKB-KW"/>
</dbReference>
<evidence type="ECO:0000256" key="4">
    <source>
        <dbReference type="ARBA" id="ARBA00022679"/>
    </source>
</evidence>
<evidence type="ECO:0000256" key="19">
    <source>
        <dbReference type="PROSITE-ProRule" id="PRU10141"/>
    </source>
</evidence>
<dbReference type="OrthoDB" id="5857966at2759"/>
<dbReference type="PROSITE" id="PS50927">
    <property type="entry name" value="BULB_LECTIN"/>
    <property type="match status" value="1"/>
</dbReference>
<evidence type="ECO:0000256" key="12">
    <source>
        <dbReference type="ARBA" id="ARBA00023136"/>
    </source>
</evidence>
<dbReference type="Pfam" id="PF00069">
    <property type="entry name" value="Pkinase"/>
    <property type="match status" value="1"/>
</dbReference>
<dbReference type="SMART" id="SM00220">
    <property type="entry name" value="S_TKc"/>
    <property type="match status" value="1"/>
</dbReference>
<comment type="subcellular location">
    <subcellularLocation>
        <location evidence="1">Membrane</location>
        <topology evidence="1">Single-pass type I membrane protein</topology>
    </subcellularLocation>
</comment>
<keyword evidence="14" id="KW-0675">Receptor</keyword>
<dbReference type="CDD" id="cd14066">
    <property type="entry name" value="STKc_IRAK"/>
    <property type="match status" value="1"/>
</dbReference>
<dbReference type="PROSITE" id="PS50011">
    <property type="entry name" value="PROTEIN_KINASE_DOM"/>
    <property type="match status" value="1"/>
</dbReference>
<evidence type="ECO:0000256" key="18">
    <source>
        <dbReference type="PIRNR" id="PIRNR000641"/>
    </source>
</evidence>
<dbReference type="GO" id="GO:0016020">
    <property type="term" value="C:membrane"/>
    <property type="evidence" value="ECO:0007669"/>
    <property type="project" value="UniProtKB-SubCell"/>
</dbReference>
<dbReference type="SUPFAM" id="SSF51110">
    <property type="entry name" value="alpha-D-mannose-specific plant lectins"/>
    <property type="match status" value="1"/>
</dbReference>
<keyword evidence="3" id="KW-0245">EGF-like domain</keyword>
<dbReference type="InterPro" id="IPR001480">
    <property type="entry name" value="Bulb-type_lectin_dom"/>
</dbReference>